<gene>
    <name evidence="7" type="primary">hcaR</name>
    <name evidence="6" type="ORF">I6G29_01530</name>
    <name evidence="7" type="ORF">NCTC11997_00353</name>
</gene>
<evidence type="ECO:0000313" key="9">
    <source>
        <dbReference type="Proteomes" id="UP000594903"/>
    </source>
</evidence>
<dbReference type="PANTHER" id="PTHR30419:SF8">
    <property type="entry name" value="NITROGEN ASSIMILATION TRANSCRIPTIONAL ACTIVATOR-RELATED"/>
    <property type="match status" value="1"/>
</dbReference>
<dbReference type="Gene3D" id="3.40.190.10">
    <property type="entry name" value="Periplasmic binding protein-like II"/>
    <property type="match status" value="1"/>
</dbReference>
<organism evidence="7 8">
    <name type="scientific">Oligella ureolytica</name>
    <dbReference type="NCBI Taxonomy" id="90244"/>
    <lineage>
        <taxon>Bacteria</taxon>
        <taxon>Pseudomonadati</taxon>
        <taxon>Pseudomonadota</taxon>
        <taxon>Betaproteobacteria</taxon>
        <taxon>Burkholderiales</taxon>
        <taxon>Alcaligenaceae</taxon>
        <taxon>Oligella</taxon>
    </lineage>
</organism>
<keyword evidence="9" id="KW-1185">Reference proteome</keyword>
<dbReference type="STRING" id="1122619.GCA_000373745_01445"/>
<evidence type="ECO:0000256" key="1">
    <source>
        <dbReference type="ARBA" id="ARBA00009437"/>
    </source>
</evidence>
<dbReference type="InterPro" id="IPR050950">
    <property type="entry name" value="HTH-type_LysR_regulators"/>
</dbReference>
<comment type="similarity">
    <text evidence="1">Belongs to the LysR transcriptional regulatory family.</text>
</comment>
<reference evidence="6 9" key="2">
    <citation type="submission" date="2020-12" db="EMBL/GenBank/DDBJ databases">
        <title>FDA dAtabase for Regulatory Grade micrObial Sequences (FDA-ARGOS): Supporting development and validation of Infectious Disease Dx tests.</title>
        <authorList>
            <person name="Sproer C."/>
            <person name="Gronow S."/>
            <person name="Severitt S."/>
            <person name="Schroder I."/>
            <person name="Tallon L."/>
            <person name="Sadzewicz L."/>
            <person name="Zhao X."/>
            <person name="Boylan J."/>
            <person name="Ott S."/>
            <person name="Bowen H."/>
            <person name="Vavikolanu K."/>
            <person name="Mehta A."/>
            <person name="Aluvathingal J."/>
            <person name="Nadendla S."/>
            <person name="Lowell S."/>
            <person name="Myers T."/>
            <person name="Yan Y."/>
            <person name="Sichtig H."/>
        </authorList>
    </citation>
    <scope>NUCLEOTIDE SEQUENCE [LARGE SCALE GENOMIC DNA]</scope>
    <source>
        <strain evidence="6 9">FDAARGOS_872</strain>
    </source>
</reference>
<proteinExistence type="inferred from homology"/>
<keyword evidence="3" id="KW-0238">DNA-binding</keyword>
<evidence type="ECO:0000313" key="6">
    <source>
        <dbReference type="EMBL" id="QPT40333.1"/>
    </source>
</evidence>
<dbReference type="EMBL" id="CP065725">
    <property type="protein sequence ID" value="QPT40333.1"/>
    <property type="molecule type" value="Genomic_DNA"/>
</dbReference>
<keyword evidence="2" id="KW-0805">Transcription regulation</keyword>
<evidence type="ECO:0000313" key="8">
    <source>
        <dbReference type="Proteomes" id="UP000254603"/>
    </source>
</evidence>
<reference evidence="7 8" key="1">
    <citation type="submission" date="2018-06" db="EMBL/GenBank/DDBJ databases">
        <authorList>
            <consortium name="Pathogen Informatics"/>
            <person name="Doyle S."/>
        </authorList>
    </citation>
    <scope>NUCLEOTIDE SEQUENCE [LARGE SCALE GENOMIC DNA]</scope>
    <source>
        <strain evidence="7 8">NCTC11997</strain>
    </source>
</reference>
<feature type="domain" description="HTH lysR-type" evidence="5">
    <location>
        <begin position="5"/>
        <end position="62"/>
    </location>
</feature>
<dbReference type="InterPro" id="IPR036390">
    <property type="entry name" value="WH_DNA-bd_sf"/>
</dbReference>
<dbReference type="RefSeq" id="WP_018574635.1">
    <property type="nucleotide sequence ID" value="NZ_CP065725.1"/>
</dbReference>
<dbReference type="GO" id="GO:0003700">
    <property type="term" value="F:DNA-binding transcription factor activity"/>
    <property type="evidence" value="ECO:0007669"/>
    <property type="project" value="InterPro"/>
</dbReference>
<dbReference type="FunFam" id="1.10.10.10:FF:000001">
    <property type="entry name" value="LysR family transcriptional regulator"/>
    <property type="match status" value="1"/>
</dbReference>
<dbReference type="InterPro" id="IPR000847">
    <property type="entry name" value="LysR_HTH_N"/>
</dbReference>
<dbReference type="GO" id="GO:0003677">
    <property type="term" value="F:DNA binding"/>
    <property type="evidence" value="ECO:0007669"/>
    <property type="project" value="UniProtKB-KW"/>
</dbReference>
<evidence type="ECO:0000259" key="5">
    <source>
        <dbReference type="PROSITE" id="PS50931"/>
    </source>
</evidence>
<evidence type="ECO:0000256" key="2">
    <source>
        <dbReference type="ARBA" id="ARBA00023015"/>
    </source>
</evidence>
<evidence type="ECO:0000256" key="3">
    <source>
        <dbReference type="ARBA" id="ARBA00023125"/>
    </source>
</evidence>
<protein>
    <submittedName>
        <fullName evidence="7">Hca operon transcriptional activator</fullName>
    </submittedName>
    <submittedName>
        <fullName evidence="6">LysR family transcriptional regulator</fullName>
    </submittedName>
</protein>
<dbReference type="PANTHER" id="PTHR30419">
    <property type="entry name" value="HTH-TYPE TRANSCRIPTIONAL REGULATOR YBHD"/>
    <property type="match status" value="1"/>
</dbReference>
<dbReference type="EMBL" id="UGSB01000001">
    <property type="protein sequence ID" value="SUA50742.1"/>
    <property type="molecule type" value="Genomic_DNA"/>
</dbReference>
<dbReference type="Gene3D" id="1.10.10.10">
    <property type="entry name" value="Winged helix-like DNA-binding domain superfamily/Winged helix DNA-binding domain"/>
    <property type="match status" value="1"/>
</dbReference>
<dbReference type="Proteomes" id="UP000254603">
    <property type="component" value="Unassembled WGS sequence"/>
</dbReference>
<evidence type="ECO:0000313" key="7">
    <source>
        <dbReference type="EMBL" id="SUA50742.1"/>
    </source>
</evidence>
<dbReference type="OrthoDB" id="8675247at2"/>
<dbReference type="Pfam" id="PF00126">
    <property type="entry name" value="HTH_1"/>
    <property type="match status" value="1"/>
</dbReference>
<evidence type="ECO:0000256" key="4">
    <source>
        <dbReference type="ARBA" id="ARBA00023163"/>
    </source>
</evidence>
<dbReference type="AlphaFoldDB" id="A0A378XD71"/>
<dbReference type="PRINTS" id="PR00039">
    <property type="entry name" value="HTHLYSR"/>
</dbReference>
<dbReference type="GO" id="GO:0005829">
    <property type="term" value="C:cytosol"/>
    <property type="evidence" value="ECO:0007669"/>
    <property type="project" value="TreeGrafter"/>
</dbReference>
<dbReference type="InterPro" id="IPR036388">
    <property type="entry name" value="WH-like_DNA-bd_sf"/>
</dbReference>
<dbReference type="SUPFAM" id="SSF46785">
    <property type="entry name" value="Winged helix' DNA-binding domain"/>
    <property type="match status" value="1"/>
</dbReference>
<dbReference type="Proteomes" id="UP000594903">
    <property type="component" value="Chromosome"/>
</dbReference>
<sequence>MIYNIKYRPLKAFLLATEAGSFTKAAELLGVTQPSFSALIRDLEETLGLVLFERTTRRVSLTAEGIFFCGQIKHSIADLEQAYRNMLDLSGTQRNSLVLGALPSTALTLLPNTLGELRKTQPALRIRVVEAHNDDLITMVRTSPPSVTLVVRSSDFYI</sequence>
<name>A0A378XD71_9BURK</name>
<dbReference type="PROSITE" id="PS50931">
    <property type="entry name" value="HTH_LYSR"/>
    <property type="match status" value="1"/>
</dbReference>
<accession>A0A378XD71</accession>
<keyword evidence="4" id="KW-0804">Transcription</keyword>